<dbReference type="InterPro" id="IPR039422">
    <property type="entry name" value="MarR/SlyA-like"/>
</dbReference>
<keyword evidence="3" id="KW-0804">Transcription</keyword>
<reference evidence="5" key="2">
    <citation type="submission" date="2020-09" db="EMBL/GenBank/DDBJ databases">
        <authorList>
            <person name="Sun Q."/>
            <person name="Zhou Y."/>
        </authorList>
    </citation>
    <scope>NUCLEOTIDE SEQUENCE</scope>
    <source>
        <strain evidence="5">CGMCC 4.7679</strain>
    </source>
</reference>
<evidence type="ECO:0000259" key="4">
    <source>
        <dbReference type="PROSITE" id="PS50995"/>
    </source>
</evidence>
<keyword evidence="6" id="KW-1185">Reference proteome</keyword>
<dbReference type="InterPro" id="IPR036388">
    <property type="entry name" value="WH-like_DNA-bd_sf"/>
</dbReference>
<evidence type="ECO:0000256" key="2">
    <source>
        <dbReference type="ARBA" id="ARBA00023125"/>
    </source>
</evidence>
<dbReference type="SUPFAM" id="SSF46785">
    <property type="entry name" value="Winged helix' DNA-binding domain"/>
    <property type="match status" value="1"/>
</dbReference>
<feature type="domain" description="HTH marR-type" evidence="4">
    <location>
        <begin position="1"/>
        <end position="141"/>
    </location>
</feature>
<gene>
    <name evidence="5" type="ORF">GCM10017566_14910</name>
</gene>
<protein>
    <submittedName>
        <fullName evidence="5">MarR family transcriptional regulator</fullName>
    </submittedName>
</protein>
<dbReference type="GO" id="GO:0006950">
    <property type="term" value="P:response to stress"/>
    <property type="evidence" value="ECO:0007669"/>
    <property type="project" value="TreeGrafter"/>
</dbReference>
<dbReference type="InterPro" id="IPR023187">
    <property type="entry name" value="Tscrpt_reg_MarR-type_CS"/>
</dbReference>
<keyword evidence="1" id="KW-0805">Transcription regulation</keyword>
<dbReference type="GO" id="GO:0003700">
    <property type="term" value="F:DNA-binding transcription factor activity"/>
    <property type="evidence" value="ECO:0007669"/>
    <property type="project" value="InterPro"/>
</dbReference>
<dbReference type="InterPro" id="IPR036390">
    <property type="entry name" value="WH_DNA-bd_sf"/>
</dbReference>
<reference evidence="5" key="1">
    <citation type="journal article" date="2014" name="Int. J. Syst. Evol. Microbiol.">
        <title>Complete genome sequence of Corynebacterium casei LMG S-19264T (=DSM 44701T), isolated from a smear-ripened cheese.</title>
        <authorList>
            <consortium name="US DOE Joint Genome Institute (JGI-PGF)"/>
            <person name="Walter F."/>
            <person name="Albersmeier A."/>
            <person name="Kalinowski J."/>
            <person name="Ruckert C."/>
        </authorList>
    </citation>
    <scope>NUCLEOTIDE SEQUENCE</scope>
    <source>
        <strain evidence="5">CGMCC 4.7679</strain>
    </source>
</reference>
<dbReference type="Pfam" id="PF01047">
    <property type="entry name" value="MarR"/>
    <property type="match status" value="1"/>
</dbReference>
<proteinExistence type="predicted"/>
<keyword evidence="2" id="KW-0238">DNA-binding</keyword>
<dbReference type="Proteomes" id="UP000658656">
    <property type="component" value="Unassembled WGS sequence"/>
</dbReference>
<dbReference type="PROSITE" id="PS50995">
    <property type="entry name" value="HTH_MARR_2"/>
    <property type="match status" value="1"/>
</dbReference>
<dbReference type="AlphaFoldDB" id="A0A8H9MB63"/>
<dbReference type="GO" id="GO:0003677">
    <property type="term" value="F:DNA binding"/>
    <property type="evidence" value="ECO:0007669"/>
    <property type="project" value="UniProtKB-KW"/>
</dbReference>
<dbReference type="PANTHER" id="PTHR33164:SF94">
    <property type="entry name" value="TRANSCRIPTIONAL REGULATORY PROTEIN-RELATED"/>
    <property type="match status" value="1"/>
</dbReference>
<accession>A0A8H9MB63</accession>
<evidence type="ECO:0000313" key="6">
    <source>
        <dbReference type="Proteomes" id="UP000658656"/>
    </source>
</evidence>
<dbReference type="InterPro" id="IPR000835">
    <property type="entry name" value="HTH_MarR-typ"/>
</dbReference>
<evidence type="ECO:0000256" key="3">
    <source>
        <dbReference type="ARBA" id="ARBA00023163"/>
    </source>
</evidence>
<dbReference type="EMBL" id="BNAV01000001">
    <property type="protein sequence ID" value="GHF42337.1"/>
    <property type="molecule type" value="Genomic_DNA"/>
</dbReference>
<organism evidence="5 6">
    <name type="scientific">Amycolatopsis bartoniae</name>
    <dbReference type="NCBI Taxonomy" id="941986"/>
    <lineage>
        <taxon>Bacteria</taxon>
        <taxon>Bacillati</taxon>
        <taxon>Actinomycetota</taxon>
        <taxon>Actinomycetes</taxon>
        <taxon>Pseudonocardiales</taxon>
        <taxon>Pseudonocardiaceae</taxon>
        <taxon>Amycolatopsis</taxon>
    </lineage>
</organism>
<dbReference type="Gene3D" id="1.10.10.10">
    <property type="entry name" value="Winged helix-like DNA-binding domain superfamily/Winged helix DNA-binding domain"/>
    <property type="match status" value="1"/>
</dbReference>
<dbReference type="PROSITE" id="PS01117">
    <property type="entry name" value="HTH_MARR_1"/>
    <property type="match status" value="1"/>
</dbReference>
<comment type="caution">
    <text evidence="5">The sequence shown here is derived from an EMBL/GenBank/DDBJ whole genome shotgun (WGS) entry which is preliminary data.</text>
</comment>
<evidence type="ECO:0000313" key="5">
    <source>
        <dbReference type="EMBL" id="GHF42337.1"/>
    </source>
</evidence>
<dbReference type="PANTHER" id="PTHR33164">
    <property type="entry name" value="TRANSCRIPTIONAL REGULATOR, MARR FAMILY"/>
    <property type="match status" value="1"/>
</dbReference>
<evidence type="ECO:0000256" key="1">
    <source>
        <dbReference type="ARBA" id="ARBA00023015"/>
    </source>
</evidence>
<dbReference type="RefSeq" id="WP_229880367.1">
    <property type="nucleotide sequence ID" value="NZ_BNAV01000001.1"/>
</dbReference>
<name>A0A8H9MB63_9PSEU</name>
<sequence>MTQKCTPDDDGDAALAALRAMVFIGDATLAKVTGQLTLTQFRALRTVADRTPVTMTRVAQELGLNPSSVTRACERLVSLDLVNRAQNPLNRRETLLAPTARGRQIVEQVDADRRAVLGSVLDRLPPQRRAAVLAAFRDFATAASPES</sequence>
<dbReference type="SMART" id="SM00347">
    <property type="entry name" value="HTH_MARR"/>
    <property type="match status" value="1"/>
</dbReference>